<organism evidence="1">
    <name type="scientific">marine metagenome</name>
    <dbReference type="NCBI Taxonomy" id="408172"/>
    <lineage>
        <taxon>unclassified sequences</taxon>
        <taxon>metagenomes</taxon>
        <taxon>ecological metagenomes</taxon>
    </lineage>
</organism>
<proteinExistence type="predicted"/>
<gene>
    <name evidence="1" type="ORF">METZ01_LOCUS472147</name>
</gene>
<evidence type="ECO:0000313" key="1">
    <source>
        <dbReference type="EMBL" id="SVE19293.1"/>
    </source>
</evidence>
<dbReference type="EMBL" id="UINC01200417">
    <property type="protein sequence ID" value="SVE19293.1"/>
    <property type="molecule type" value="Genomic_DNA"/>
</dbReference>
<name>A0A383BHL5_9ZZZZ</name>
<sequence length="27" mass="3149">KHWLERVTDGKMILDIASSLFNTEESK</sequence>
<protein>
    <submittedName>
        <fullName evidence="1">Uncharacterized protein</fullName>
    </submittedName>
</protein>
<reference evidence="1" key="1">
    <citation type="submission" date="2018-05" db="EMBL/GenBank/DDBJ databases">
        <authorList>
            <person name="Lanie J.A."/>
            <person name="Ng W.-L."/>
            <person name="Kazmierczak K.M."/>
            <person name="Andrzejewski T.M."/>
            <person name="Davidsen T.M."/>
            <person name="Wayne K.J."/>
            <person name="Tettelin H."/>
            <person name="Glass J.I."/>
            <person name="Rusch D."/>
            <person name="Podicherti R."/>
            <person name="Tsui H.-C.T."/>
            <person name="Winkler M.E."/>
        </authorList>
    </citation>
    <scope>NUCLEOTIDE SEQUENCE</scope>
</reference>
<feature type="non-terminal residue" evidence="1">
    <location>
        <position position="1"/>
    </location>
</feature>
<dbReference type="AlphaFoldDB" id="A0A383BHL5"/>
<accession>A0A383BHL5</accession>